<accession>A0ABR7QGY1</accession>
<name>A0ABR7QGY1_9FLAO</name>
<keyword evidence="1" id="KW-0472">Membrane</keyword>
<dbReference type="SUPFAM" id="SSF52266">
    <property type="entry name" value="SGNH hydrolase"/>
    <property type="match status" value="1"/>
</dbReference>
<protein>
    <recommendedName>
        <fullName evidence="4">SGNH/GDSL hydrolase family protein</fullName>
    </recommendedName>
</protein>
<organism evidence="2 3">
    <name type="scientific">Kordia aestuariivivens</name>
    <dbReference type="NCBI Taxonomy" id="2759037"/>
    <lineage>
        <taxon>Bacteria</taxon>
        <taxon>Pseudomonadati</taxon>
        <taxon>Bacteroidota</taxon>
        <taxon>Flavobacteriia</taxon>
        <taxon>Flavobacteriales</taxon>
        <taxon>Flavobacteriaceae</taxon>
        <taxon>Kordia</taxon>
    </lineage>
</organism>
<comment type="caution">
    <text evidence="2">The sequence shown here is derived from an EMBL/GenBank/DDBJ whole genome shotgun (WGS) entry which is preliminary data.</text>
</comment>
<evidence type="ECO:0000313" key="3">
    <source>
        <dbReference type="Proteomes" id="UP000619238"/>
    </source>
</evidence>
<keyword evidence="3" id="KW-1185">Reference proteome</keyword>
<evidence type="ECO:0008006" key="4">
    <source>
        <dbReference type="Google" id="ProtNLM"/>
    </source>
</evidence>
<gene>
    <name evidence="2" type="ORF">H2O64_23125</name>
</gene>
<keyword evidence="1" id="KW-0812">Transmembrane</keyword>
<feature type="transmembrane region" description="Helical" evidence="1">
    <location>
        <begin position="12"/>
        <end position="32"/>
    </location>
</feature>
<proteinExistence type="predicted"/>
<evidence type="ECO:0000256" key="1">
    <source>
        <dbReference type="SAM" id="Phobius"/>
    </source>
</evidence>
<dbReference type="Gene3D" id="3.40.50.1110">
    <property type="entry name" value="SGNH hydrolase"/>
    <property type="match status" value="1"/>
</dbReference>
<dbReference type="InterPro" id="IPR036514">
    <property type="entry name" value="SGNH_hydro_sf"/>
</dbReference>
<reference evidence="2 3" key="1">
    <citation type="submission" date="2020-07" db="EMBL/GenBank/DDBJ databases">
        <title>Description of Kordia aestuariivivens sp. nov., isolated from a tidal flat.</title>
        <authorList>
            <person name="Park S."/>
            <person name="Yoon J.-H."/>
        </authorList>
    </citation>
    <scope>NUCLEOTIDE SEQUENCE [LARGE SCALE GENOMIC DNA]</scope>
    <source>
        <strain evidence="2 3">YSTF-M3</strain>
    </source>
</reference>
<evidence type="ECO:0000313" key="2">
    <source>
        <dbReference type="EMBL" id="MBC8757579.1"/>
    </source>
</evidence>
<keyword evidence="1" id="KW-1133">Transmembrane helix</keyword>
<dbReference type="EMBL" id="JACGWS010000022">
    <property type="protein sequence ID" value="MBC8757579.1"/>
    <property type="molecule type" value="Genomic_DNA"/>
</dbReference>
<dbReference type="RefSeq" id="WP_187564620.1">
    <property type="nucleotide sequence ID" value="NZ_JACGWS010000022.1"/>
</dbReference>
<sequence length="373" mass="43693">MLKKYVFKPLKNLIIIFGITFVLLEIVLAIYIRVAEVKIELPTYTFQNTQNFWFDLNEDFGTLHLPNDEYRQKKYCFDVVYTSNSKGFRDVEREVISNTKRVVALGDSFTEGIGVNLEDRLTNLLEKDKNIPHLNFGLAGNFGPTQYFMLYKTLARKYSHEAVLVGILPSNDFIDDDYEIALKVAGDRYKPFLNGTYPNYELEYHTDSIQKSKARPRKQGFIHKTLKNFTNSYNMYRYLRVMRRVKAIPQDELLDASKVPSYFNYTEKQFNRMRYSIEVIKKLAGDRPVMIYSIPIEKEIKAYREHGKNSLGERLKAVCDSINVEYLDLLPKTESFTTEEYEALFLSCDGHWSEAGNAFAKKHIESYFTYYKK</sequence>
<dbReference type="Proteomes" id="UP000619238">
    <property type="component" value="Unassembled WGS sequence"/>
</dbReference>